<organism evidence="1 2">
    <name type="scientific">Clostridium faecium</name>
    <dbReference type="NCBI Taxonomy" id="2762223"/>
    <lineage>
        <taxon>Bacteria</taxon>
        <taxon>Bacillati</taxon>
        <taxon>Bacillota</taxon>
        <taxon>Clostridia</taxon>
        <taxon>Eubacteriales</taxon>
        <taxon>Clostridiaceae</taxon>
        <taxon>Clostridium</taxon>
    </lineage>
</organism>
<gene>
    <name evidence="1" type="ORF">H9637_15965</name>
</gene>
<evidence type="ECO:0000313" key="2">
    <source>
        <dbReference type="Proteomes" id="UP000627166"/>
    </source>
</evidence>
<keyword evidence="2" id="KW-1185">Reference proteome</keyword>
<proteinExistence type="predicted"/>
<evidence type="ECO:0008006" key="3">
    <source>
        <dbReference type="Google" id="ProtNLM"/>
    </source>
</evidence>
<dbReference type="RefSeq" id="WP_191741454.1">
    <property type="nucleotide sequence ID" value="NZ_JACSQB010000147.1"/>
</dbReference>
<dbReference type="EMBL" id="JACSQB010000147">
    <property type="protein sequence ID" value="MBD8048508.1"/>
    <property type="molecule type" value="Genomic_DNA"/>
</dbReference>
<protein>
    <recommendedName>
        <fullName evidence="3">Sporulation protein Cse60</fullName>
    </recommendedName>
</protein>
<dbReference type="Proteomes" id="UP000627166">
    <property type="component" value="Unassembled WGS sequence"/>
</dbReference>
<accession>A0ABR8YW54</accession>
<name>A0ABR8YW54_9CLOT</name>
<reference evidence="1 2" key="1">
    <citation type="submission" date="2020-08" db="EMBL/GenBank/DDBJ databases">
        <title>A Genomic Blueprint of the Chicken Gut Microbiome.</title>
        <authorList>
            <person name="Gilroy R."/>
            <person name="Ravi A."/>
            <person name="Getino M."/>
            <person name="Pursley I."/>
            <person name="Horton D.L."/>
            <person name="Alikhan N.-F."/>
            <person name="Baker D."/>
            <person name="Gharbi K."/>
            <person name="Hall N."/>
            <person name="Watson M."/>
            <person name="Adriaenssens E.M."/>
            <person name="Foster-Nyarko E."/>
            <person name="Jarju S."/>
            <person name="Secka A."/>
            <person name="Antonio M."/>
            <person name="Oren A."/>
            <person name="Chaudhuri R."/>
            <person name="La Ragione R.M."/>
            <person name="Hildebrand F."/>
            <person name="Pallen M.J."/>
        </authorList>
    </citation>
    <scope>NUCLEOTIDE SEQUENCE [LARGE SCALE GENOMIC DNA]</scope>
    <source>
        <strain evidence="1 2">N37</strain>
    </source>
</reference>
<evidence type="ECO:0000313" key="1">
    <source>
        <dbReference type="EMBL" id="MBD8048508.1"/>
    </source>
</evidence>
<sequence>MVKDEIIWATQKAIAILFDVDVPDISKYVKNIFTSRELDEKVVSAEIAHTTQHDDIEGKTQTVHVGIIILMTRKN</sequence>
<comment type="caution">
    <text evidence="1">The sequence shown here is derived from an EMBL/GenBank/DDBJ whole genome shotgun (WGS) entry which is preliminary data.</text>
</comment>